<proteinExistence type="predicted"/>
<evidence type="ECO:0000313" key="3">
    <source>
        <dbReference type="EMBL" id="CAK5284913.1"/>
    </source>
</evidence>
<evidence type="ECO:0000256" key="1">
    <source>
        <dbReference type="SAM" id="MobiDB-lite"/>
    </source>
</evidence>
<dbReference type="Proteomes" id="UP001295794">
    <property type="component" value="Unassembled WGS sequence"/>
</dbReference>
<dbReference type="EMBL" id="CAVNYO010000480">
    <property type="protein sequence ID" value="CAK5284688.1"/>
    <property type="molecule type" value="Genomic_DNA"/>
</dbReference>
<reference evidence="2" key="1">
    <citation type="submission" date="2023-11" db="EMBL/GenBank/DDBJ databases">
        <authorList>
            <person name="De Vega J J."/>
            <person name="De Vega J J."/>
        </authorList>
    </citation>
    <scope>NUCLEOTIDE SEQUENCE</scope>
</reference>
<dbReference type="AlphaFoldDB" id="A0AAD2I1E6"/>
<keyword evidence="4" id="KW-1185">Reference proteome</keyword>
<feature type="compositionally biased region" description="Acidic residues" evidence="1">
    <location>
        <begin position="487"/>
        <end position="515"/>
    </location>
</feature>
<comment type="caution">
    <text evidence="2">The sequence shown here is derived from an EMBL/GenBank/DDBJ whole genome shotgun (WGS) entry which is preliminary data.</text>
</comment>
<gene>
    <name evidence="2" type="ORF">MYCIT1_LOCUS38092</name>
    <name evidence="3" type="ORF">MYCIT1_LOCUS38438</name>
</gene>
<evidence type="ECO:0008006" key="5">
    <source>
        <dbReference type="Google" id="ProtNLM"/>
    </source>
</evidence>
<feature type="region of interest" description="Disordered" evidence="1">
    <location>
        <begin position="485"/>
        <end position="532"/>
    </location>
</feature>
<protein>
    <recommendedName>
        <fullName evidence="5">F-box domain-containing protein</fullName>
    </recommendedName>
</protein>
<sequence length="574" mass="62057">MIDLPAELWTQIFDLAADEDVLFAPGLPGVSPMAESAWFKNFHGAWSLRTPGDAVEMVQRRSYATKKAIVRTCKRWREIGSEFLFRCLFFSDPGRLVALANLLDASAATSSTAATSTDPAGSSANAAAPPLGWWTRRIHVTRFYASHARGTTPILLQDALIRVIRHCPNLQIFIVNWPLTASTFGPVADALAVHARGSLSTLAVTVPAGALGKVIWALEGLRRVGAVHIELEYDGQAEERGFLASSAQEEDYERASVVSDDPALGAAGDIRLTLPNLQQLSLKGHIQQFVEQASGWDLPVLRHLSVDCPRTTDLPDVVCFLTAHGPSVIHLDLEALPSLPVQQILARCPELRTMTFNGDWRIVGAEDDSSSSGPSPPLAHDKLMNVGLSGLSYAFGVGFGAADGVSALVATSVNDRTIQALCDKTAFPSLHRLRVLSRGLLMDLEKADGPSTEGGGMSRWERWWSMTAGAGVRLEDCTGALLGELPQDLDDGDFSDDDDSDEEDDEDEAEVEEQLLQDGWKHAPTSNTAGSLNELRKLLEECRAMDRGRDDNYLHRSAAGAMMIPGFSADDTGS</sequence>
<evidence type="ECO:0000313" key="4">
    <source>
        <dbReference type="Proteomes" id="UP001295794"/>
    </source>
</evidence>
<dbReference type="EMBL" id="CAVNYO010000481">
    <property type="protein sequence ID" value="CAK5284913.1"/>
    <property type="molecule type" value="Genomic_DNA"/>
</dbReference>
<name>A0AAD2I1E6_9AGAR</name>
<evidence type="ECO:0000313" key="2">
    <source>
        <dbReference type="EMBL" id="CAK5284688.1"/>
    </source>
</evidence>
<accession>A0AAD2I1E6</accession>
<organism evidence="2 4">
    <name type="scientific">Mycena citricolor</name>
    <dbReference type="NCBI Taxonomy" id="2018698"/>
    <lineage>
        <taxon>Eukaryota</taxon>
        <taxon>Fungi</taxon>
        <taxon>Dikarya</taxon>
        <taxon>Basidiomycota</taxon>
        <taxon>Agaricomycotina</taxon>
        <taxon>Agaricomycetes</taxon>
        <taxon>Agaricomycetidae</taxon>
        <taxon>Agaricales</taxon>
        <taxon>Marasmiineae</taxon>
        <taxon>Mycenaceae</taxon>
        <taxon>Mycena</taxon>
    </lineage>
</organism>